<keyword evidence="4 8" id="KW-0863">Zinc-finger</keyword>
<comment type="caution">
    <text evidence="11">The sequence shown here is derived from an EMBL/GenBank/DDBJ whole genome shotgun (WGS) entry which is preliminary data.</text>
</comment>
<reference evidence="11" key="1">
    <citation type="submission" date="2021-08" db="EMBL/GenBank/DDBJ databases">
        <title>WGS assembly of Ceratopteris richardii.</title>
        <authorList>
            <person name="Marchant D.B."/>
            <person name="Chen G."/>
            <person name="Jenkins J."/>
            <person name="Shu S."/>
            <person name="Leebens-Mack J."/>
            <person name="Grimwood J."/>
            <person name="Schmutz J."/>
            <person name="Soltis P."/>
            <person name="Soltis D."/>
            <person name="Chen Z.-H."/>
        </authorList>
    </citation>
    <scope>NUCLEOTIDE SEQUENCE</scope>
    <source>
        <strain evidence="11">Whitten #5841</strain>
        <tissue evidence="11">Leaf</tissue>
    </source>
</reference>
<evidence type="ECO:0000313" key="11">
    <source>
        <dbReference type="EMBL" id="KAH7298179.1"/>
    </source>
</evidence>
<dbReference type="OMA" id="AYDEAPN"/>
<comment type="subcellular location">
    <subcellularLocation>
        <location evidence="1">Membrane</location>
    </subcellularLocation>
</comment>
<dbReference type="OrthoDB" id="8062037at2759"/>
<keyword evidence="2 9" id="KW-0812">Transmembrane</keyword>
<name>A0A8T2RNW9_CERRI</name>
<evidence type="ECO:0000256" key="4">
    <source>
        <dbReference type="ARBA" id="ARBA00022771"/>
    </source>
</evidence>
<dbReference type="Proteomes" id="UP000825935">
    <property type="component" value="Chromosome 25"/>
</dbReference>
<keyword evidence="6 9" id="KW-1133">Transmembrane helix</keyword>
<evidence type="ECO:0000256" key="5">
    <source>
        <dbReference type="ARBA" id="ARBA00022833"/>
    </source>
</evidence>
<dbReference type="SUPFAM" id="SSF57850">
    <property type="entry name" value="RING/U-box"/>
    <property type="match status" value="1"/>
</dbReference>
<keyword evidence="12" id="KW-1185">Reference proteome</keyword>
<dbReference type="AlphaFoldDB" id="A0A8T2RNW9"/>
<evidence type="ECO:0000256" key="7">
    <source>
        <dbReference type="ARBA" id="ARBA00023136"/>
    </source>
</evidence>
<feature type="domain" description="RING-type" evidence="10">
    <location>
        <begin position="111"/>
        <end position="153"/>
    </location>
</feature>
<dbReference type="GO" id="GO:0008270">
    <property type="term" value="F:zinc ion binding"/>
    <property type="evidence" value="ECO:0007669"/>
    <property type="project" value="UniProtKB-KW"/>
</dbReference>
<feature type="transmembrane region" description="Helical" evidence="9">
    <location>
        <begin position="20"/>
        <end position="44"/>
    </location>
</feature>
<gene>
    <name evidence="11" type="ORF">KP509_25G030900</name>
</gene>
<evidence type="ECO:0000256" key="3">
    <source>
        <dbReference type="ARBA" id="ARBA00022723"/>
    </source>
</evidence>
<organism evidence="11 12">
    <name type="scientific">Ceratopteris richardii</name>
    <name type="common">Triangle waterfern</name>
    <dbReference type="NCBI Taxonomy" id="49495"/>
    <lineage>
        <taxon>Eukaryota</taxon>
        <taxon>Viridiplantae</taxon>
        <taxon>Streptophyta</taxon>
        <taxon>Embryophyta</taxon>
        <taxon>Tracheophyta</taxon>
        <taxon>Polypodiopsida</taxon>
        <taxon>Polypodiidae</taxon>
        <taxon>Polypodiales</taxon>
        <taxon>Pteridineae</taxon>
        <taxon>Pteridaceae</taxon>
        <taxon>Parkerioideae</taxon>
        <taxon>Ceratopteris</taxon>
    </lineage>
</organism>
<dbReference type="PANTHER" id="PTHR46539">
    <property type="entry name" value="E3 UBIQUITIN-PROTEIN LIGASE ATL42"/>
    <property type="match status" value="1"/>
</dbReference>
<evidence type="ECO:0000256" key="6">
    <source>
        <dbReference type="ARBA" id="ARBA00022989"/>
    </source>
</evidence>
<keyword evidence="5" id="KW-0862">Zinc</keyword>
<dbReference type="PANTHER" id="PTHR46539:SF30">
    <property type="entry name" value="BNAA06G39360D PROTEIN"/>
    <property type="match status" value="1"/>
</dbReference>
<protein>
    <recommendedName>
        <fullName evidence="10">RING-type domain-containing protein</fullName>
    </recommendedName>
</protein>
<dbReference type="GO" id="GO:0016020">
    <property type="term" value="C:membrane"/>
    <property type="evidence" value="ECO:0007669"/>
    <property type="project" value="UniProtKB-SubCell"/>
</dbReference>
<dbReference type="EMBL" id="CM035430">
    <property type="protein sequence ID" value="KAH7298179.1"/>
    <property type="molecule type" value="Genomic_DNA"/>
</dbReference>
<evidence type="ECO:0000256" key="2">
    <source>
        <dbReference type="ARBA" id="ARBA00022692"/>
    </source>
</evidence>
<evidence type="ECO:0000256" key="8">
    <source>
        <dbReference type="PROSITE-ProRule" id="PRU00175"/>
    </source>
</evidence>
<keyword evidence="7 9" id="KW-0472">Membrane</keyword>
<proteinExistence type="predicted"/>
<dbReference type="Pfam" id="PF13639">
    <property type="entry name" value="zf-RING_2"/>
    <property type="match status" value="1"/>
</dbReference>
<evidence type="ECO:0000313" key="12">
    <source>
        <dbReference type="Proteomes" id="UP000825935"/>
    </source>
</evidence>
<dbReference type="SMART" id="SM00184">
    <property type="entry name" value="RING"/>
    <property type="match status" value="1"/>
</dbReference>
<sequence>MNNLHAQASLSSAASVYEFAIVGLAIMILIPSVLSLMMLACILAQTTKDEEDAAGFTVTSLSAAEWFALRNAPSPLDADILRSIPLVKFMRNLSQGSSLSSASTLSKVSSCVVCLSPFDANETLKLLPRCRHGFHPACIGPWFETHSTCPICRSEVSPSYAASASGTEADSIDIQNRTEALELVS</sequence>
<dbReference type="InterPro" id="IPR001841">
    <property type="entry name" value="Znf_RING"/>
</dbReference>
<dbReference type="Gene3D" id="3.30.40.10">
    <property type="entry name" value="Zinc/RING finger domain, C3HC4 (zinc finger)"/>
    <property type="match status" value="1"/>
</dbReference>
<accession>A0A8T2RNW9</accession>
<keyword evidence="3" id="KW-0479">Metal-binding</keyword>
<evidence type="ECO:0000259" key="10">
    <source>
        <dbReference type="PROSITE" id="PS50089"/>
    </source>
</evidence>
<evidence type="ECO:0000256" key="9">
    <source>
        <dbReference type="SAM" id="Phobius"/>
    </source>
</evidence>
<dbReference type="PROSITE" id="PS50089">
    <property type="entry name" value="ZF_RING_2"/>
    <property type="match status" value="1"/>
</dbReference>
<dbReference type="InterPro" id="IPR013083">
    <property type="entry name" value="Znf_RING/FYVE/PHD"/>
</dbReference>
<evidence type="ECO:0000256" key="1">
    <source>
        <dbReference type="ARBA" id="ARBA00004370"/>
    </source>
</evidence>